<dbReference type="SFLD" id="SFLDG01017">
    <property type="entry name" value="Polyprenyl_Transferase_Like"/>
    <property type="match status" value="1"/>
</dbReference>
<proteinExistence type="inferred from homology"/>
<organism evidence="8">
    <name type="scientific">freshwater metagenome</name>
    <dbReference type="NCBI Taxonomy" id="449393"/>
    <lineage>
        <taxon>unclassified sequences</taxon>
        <taxon>metagenomes</taxon>
        <taxon>ecological metagenomes</taxon>
    </lineage>
</organism>
<protein>
    <submittedName>
        <fullName evidence="8">Unannotated protein</fullName>
    </submittedName>
</protein>
<comment type="similarity">
    <text evidence="2">Belongs to the FPP/GGPP synthase family.</text>
</comment>
<evidence type="ECO:0000313" key="7">
    <source>
        <dbReference type="EMBL" id="CAB4582268.1"/>
    </source>
</evidence>
<dbReference type="Pfam" id="PF00348">
    <property type="entry name" value="polyprenyl_synt"/>
    <property type="match status" value="1"/>
</dbReference>
<reference evidence="8" key="1">
    <citation type="submission" date="2020-05" db="EMBL/GenBank/DDBJ databases">
        <authorList>
            <person name="Chiriac C."/>
            <person name="Salcher M."/>
            <person name="Ghai R."/>
            <person name="Kavagutti S V."/>
        </authorList>
    </citation>
    <scope>NUCLEOTIDE SEQUENCE</scope>
</reference>
<keyword evidence="5" id="KW-0460">Magnesium</keyword>
<dbReference type="InterPro" id="IPR000092">
    <property type="entry name" value="Polyprenyl_synt"/>
</dbReference>
<dbReference type="GO" id="GO:0008299">
    <property type="term" value="P:isoprenoid biosynthetic process"/>
    <property type="evidence" value="ECO:0007669"/>
    <property type="project" value="InterPro"/>
</dbReference>
<dbReference type="PANTHER" id="PTHR12001">
    <property type="entry name" value="GERANYLGERANYL PYROPHOSPHATE SYNTHASE"/>
    <property type="match status" value="1"/>
</dbReference>
<dbReference type="InterPro" id="IPR033749">
    <property type="entry name" value="Polyprenyl_synt_CS"/>
</dbReference>
<dbReference type="CDD" id="cd00685">
    <property type="entry name" value="Trans_IPPS_HT"/>
    <property type="match status" value="1"/>
</dbReference>
<dbReference type="GO" id="GO:0046872">
    <property type="term" value="F:metal ion binding"/>
    <property type="evidence" value="ECO:0007669"/>
    <property type="project" value="UniProtKB-KW"/>
</dbReference>
<evidence type="ECO:0000256" key="3">
    <source>
        <dbReference type="ARBA" id="ARBA00022679"/>
    </source>
</evidence>
<dbReference type="EMBL" id="CAEZTZ010000037">
    <property type="protein sequence ID" value="CAB4582268.1"/>
    <property type="molecule type" value="Genomic_DNA"/>
</dbReference>
<evidence type="ECO:0000256" key="5">
    <source>
        <dbReference type="ARBA" id="ARBA00022842"/>
    </source>
</evidence>
<dbReference type="GO" id="GO:0004659">
    <property type="term" value="F:prenyltransferase activity"/>
    <property type="evidence" value="ECO:0007669"/>
    <property type="project" value="InterPro"/>
</dbReference>
<evidence type="ECO:0000256" key="4">
    <source>
        <dbReference type="ARBA" id="ARBA00022723"/>
    </source>
</evidence>
<gene>
    <name evidence="6" type="ORF">UFOPK1413_00287</name>
    <name evidence="7" type="ORF">UFOPK1767_00412</name>
    <name evidence="8" type="ORF">UFOPK3339_00265</name>
</gene>
<dbReference type="PROSITE" id="PS00444">
    <property type="entry name" value="POLYPRENYL_SYNTHASE_2"/>
    <property type="match status" value="1"/>
</dbReference>
<evidence type="ECO:0000256" key="1">
    <source>
        <dbReference type="ARBA" id="ARBA00001946"/>
    </source>
</evidence>
<keyword evidence="4" id="KW-0479">Metal-binding</keyword>
<dbReference type="EMBL" id="CAFBLF010000025">
    <property type="protein sequence ID" value="CAB4858165.1"/>
    <property type="molecule type" value="Genomic_DNA"/>
</dbReference>
<sequence length="342" mass="36977">MSHQNSISSNFGLADALSATPEERDLVKRLNTGVDRMEASLESNLHFGDAHTDTIARYLFEAGGKRVRPLLALITAEYGDPTRDDIIMGAQVVELIHLATLYHDDVMDDADLRRGVPTTHTVWSNSVAIITGDLLLARASSLASTLGDDMVRLHAATFERLCLGQLHETTGPQKGADAIAHYLQVLADKTGSLIASSAVVGLMTSGAPREFFEPLREYGEKIGVAFQIIDDVLDLDGGETGKEKGNDVRNGVATLPILLARAATDSDSVSLVARIDDAIESNNIEMFAELMDELRASRHTADTITSARRWATEAVTALDILPDGLPKKSLARFASRVIDRTN</sequence>
<comment type="cofactor">
    <cofactor evidence="1">
        <name>Mg(2+)</name>
        <dbReference type="ChEBI" id="CHEBI:18420"/>
    </cofactor>
</comment>
<dbReference type="SUPFAM" id="SSF48576">
    <property type="entry name" value="Terpenoid synthases"/>
    <property type="match status" value="1"/>
</dbReference>
<dbReference type="PANTHER" id="PTHR12001:SF69">
    <property type="entry name" value="ALL TRANS-POLYPRENYL-DIPHOSPHATE SYNTHASE PDSS1"/>
    <property type="match status" value="1"/>
</dbReference>
<evidence type="ECO:0000256" key="2">
    <source>
        <dbReference type="ARBA" id="ARBA00006706"/>
    </source>
</evidence>
<dbReference type="AlphaFoldDB" id="A0A6J7CM55"/>
<dbReference type="Gene3D" id="1.10.600.10">
    <property type="entry name" value="Farnesyl Diphosphate Synthase"/>
    <property type="match status" value="1"/>
</dbReference>
<dbReference type="InterPro" id="IPR008949">
    <property type="entry name" value="Isoprenoid_synthase_dom_sf"/>
</dbReference>
<accession>A0A6J7CM55</accession>
<dbReference type="EMBL" id="CAEZSG010000027">
    <property type="protein sequence ID" value="CAB4533348.1"/>
    <property type="molecule type" value="Genomic_DNA"/>
</dbReference>
<keyword evidence="3" id="KW-0808">Transferase</keyword>
<evidence type="ECO:0000313" key="8">
    <source>
        <dbReference type="EMBL" id="CAB4858165.1"/>
    </source>
</evidence>
<name>A0A6J7CM55_9ZZZZ</name>
<dbReference type="SFLD" id="SFLDS00005">
    <property type="entry name" value="Isoprenoid_Synthase_Type_I"/>
    <property type="match status" value="1"/>
</dbReference>
<evidence type="ECO:0000313" key="6">
    <source>
        <dbReference type="EMBL" id="CAB4533348.1"/>
    </source>
</evidence>